<organism evidence="2 3">
    <name type="scientific">Mycoplasmopsis canis</name>
    <dbReference type="NCBI Taxonomy" id="29555"/>
    <lineage>
        <taxon>Bacteria</taxon>
        <taxon>Bacillati</taxon>
        <taxon>Mycoplasmatota</taxon>
        <taxon>Mycoplasmoidales</taxon>
        <taxon>Metamycoplasmataceae</taxon>
        <taxon>Mycoplasmopsis</taxon>
    </lineage>
</organism>
<dbReference type="RefSeq" id="WP_004794989.1">
    <property type="nucleotide sequence ID" value="NZ_LR215010.1"/>
</dbReference>
<dbReference type="EMBL" id="LR215010">
    <property type="protein sequence ID" value="VEU68894.1"/>
    <property type="molecule type" value="Genomic_DNA"/>
</dbReference>
<evidence type="ECO:0000256" key="1">
    <source>
        <dbReference type="SAM" id="Coils"/>
    </source>
</evidence>
<proteinExistence type="predicted"/>
<feature type="coiled-coil region" evidence="1">
    <location>
        <begin position="9"/>
        <end position="52"/>
    </location>
</feature>
<protein>
    <submittedName>
        <fullName evidence="2">Uncharacterized protein</fullName>
    </submittedName>
</protein>
<reference evidence="2 3" key="1">
    <citation type="submission" date="2019-01" db="EMBL/GenBank/DDBJ databases">
        <authorList>
            <consortium name="Pathogen Informatics"/>
        </authorList>
    </citation>
    <scope>NUCLEOTIDE SEQUENCE [LARGE SCALE GENOMIC DNA]</scope>
    <source>
        <strain evidence="2 3">NCTC10146</strain>
    </source>
</reference>
<sequence>MSTLSENDIKEIKNAIKEFQTLYSSLETRIYKEIYRSKMRESENKINSYINESEKALSSATKIVDNANIRLSSYFKNDSDNSISKKLNNTINKEADEYEKEVNRLFSSYPKIESDLGQEFLTFNVQTFNDHKINFDPNKFINNKKAGE</sequence>
<gene>
    <name evidence="2" type="ORF">NCTC10146_00353</name>
</gene>
<keyword evidence="1" id="KW-0175">Coiled coil</keyword>
<name>A0A449AQP6_9BACT</name>
<dbReference type="Proteomes" id="UP000290495">
    <property type="component" value="Chromosome"/>
</dbReference>
<dbReference type="AlphaFoldDB" id="A0A449AQP6"/>
<evidence type="ECO:0000313" key="3">
    <source>
        <dbReference type="Proteomes" id="UP000290495"/>
    </source>
</evidence>
<accession>A0A449AQP6</accession>
<evidence type="ECO:0000313" key="2">
    <source>
        <dbReference type="EMBL" id="VEU68894.1"/>
    </source>
</evidence>